<organism evidence="2 3">
    <name type="scientific">Dactylonectria macrodidyma</name>
    <dbReference type="NCBI Taxonomy" id="307937"/>
    <lineage>
        <taxon>Eukaryota</taxon>
        <taxon>Fungi</taxon>
        <taxon>Dikarya</taxon>
        <taxon>Ascomycota</taxon>
        <taxon>Pezizomycotina</taxon>
        <taxon>Sordariomycetes</taxon>
        <taxon>Hypocreomycetidae</taxon>
        <taxon>Hypocreales</taxon>
        <taxon>Nectriaceae</taxon>
        <taxon>Dactylonectria</taxon>
    </lineage>
</organism>
<keyword evidence="3" id="KW-1185">Reference proteome</keyword>
<dbReference type="Proteomes" id="UP000738349">
    <property type="component" value="Unassembled WGS sequence"/>
</dbReference>
<dbReference type="OrthoDB" id="5153349at2759"/>
<accession>A0A9P9CZ72</accession>
<protein>
    <submittedName>
        <fullName evidence="2">Uncharacterized protein</fullName>
    </submittedName>
</protein>
<comment type="caution">
    <text evidence="2">The sequence shown here is derived from an EMBL/GenBank/DDBJ whole genome shotgun (WGS) entry which is preliminary data.</text>
</comment>
<proteinExistence type="predicted"/>
<gene>
    <name evidence="2" type="ORF">EDB81DRAFT_672577</name>
</gene>
<sequence>MARSSISGQGSGQPSLNPLGVQFFSSLEGLEMATYGDRQLIRGHNLVGAVRLQFARPAFFDEEAGEHREVLNSLDGIDVPLSMHVFPFPQMDEWEGQWFFFDVQLHPYQLHFRRKIVDGEESAVGTWEDLYGKLAQVRGYLCIQPIATRSLRLVEVESCFPSIAPRTSFHGPIDTTTFRFKAETLTNHQRKCCGFVQCRTYLTPPRDGDTPFKGGQTFHILAYMPHDQQPWRSRIEWMKNSAEGGFTSRKWIYGRGSIVGVLNATLLEDELQPGQDILVVLVDEFGFTSKASFDAGGSSGIGVSPRKAGATEHGKGRNPFTNSPVGSPAKRSTEPPSLVGTSRDGKGSGKEMAVENESSETATQLPSPPKLGSPNRAGTRAERQQGLNGQYIYTRAHQAAWLTGIIGSEEMEAAQERNGLKHGVASSTDAMPRKRYGRLYLALGQNAFSIHFRQYRDPTPHHPCRRPPPEYMD</sequence>
<dbReference type="EMBL" id="JAGMUV010000049">
    <property type="protein sequence ID" value="KAH7109761.1"/>
    <property type="molecule type" value="Genomic_DNA"/>
</dbReference>
<feature type="region of interest" description="Disordered" evidence="1">
    <location>
        <begin position="296"/>
        <end position="383"/>
    </location>
</feature>
<feature type="compositionally biased region" description="Basic and acidic residues" evidence="1">
    <location>
        <begin position="343"/>
        <end position="353"/>
    </location>
</feature>
<reference evidence="2" key="1">
    <citation type="journal article" date="2021" name="Nat. Commun.">
        <title>Genetic determinants of endophytism in the Arabidopsis root mycobiome.</title>
        <authorList>
            <person name="Mesny F."/>
            <person name="Miyauchi S."/>
            <person name="Thiergart T."/>
            <person name="Pickel B."/>
            <person name="Atanasova L."/>
            <person name="Karlsson M."/>
            <person name="Huettel B."/>
            <person name="Barry K.W."/>
            <person name="Haridas S."/>
            <person name="Chen C."/>
            <person name="Bauer D."/>
            <person name="Andreopoulos W."/>
            <person name="Pangilinan J."/>
            <person name="LaButti K."/>
            <person name="Riley R."/>
            <person name="Lipzen A."/>
            <person name="Clum A."/>
            <person name="Drula E."/>
            <person name="Henrissat B."/>
            <person name="Kohler A."/>
            <person name="Grigoriev I.V."/>
            <person name="Martin F.M."/>
            <person name="Hacquard S."/>
        </authorList>
    </citation>
    <scope>NUCLEOTIDE SEQUENCE</scope>
    <source>
        <strain evidence="2">MPI-CAGE-AT-0147</strain>
    </source>
</reference>
<evidence type="ECO:0000256" key="1">
    <source>
        <dbReference type="SAM" id="MobiDB-lite"/>
    </source>
</evidence>
<evidence type="ECO:0000313" key="3">
    <source>
        <dbReference type="Proteomes" id="UP000738349"/>
    </source>
</evidence>
<evidence type="ECO:0000313" key="2">
    <source>
        <dbReference type="EMBL" id="KAH7109761.1"/>
    </source>
</evidence>
<dbReference type="AlphaFoldDB" id="A0A9P9CZ72"/>
<name>A0A9P9CZ72_9HYPO</name>